<dbReference type="SUPFAM" id="SSF53850">
    <property type="entry name" value="Periplasmic binding protein-like II"/>
    <property type="match status" value="1"/>
</dbReference>
<dbReference type="InterPro" id="IPR005119">
    <property type="entry name" value="LysR_subst-bd"/>
</dbReference>
<dbReference type="Gene3D" id="3.40.190.290">
    <property type="match status" value="1"/>
</dbReference>
<keyword evidence="3" id="KW-0238">DNA-binding</keyword>
<dbReference type="Gene3D" id="1.10.10.10">
    <property type="entry name" value="Winged helix-like DNA-binding domain superfamily/Winged helix DNA-binding domain"/>
    <property type="match status" value="1"/>
</dbReference>
<evidence type="ECO:0000256" key="3">
    <source>
        <dbReference type="ARBA" id="ARBA00023125"/>
    </source>
</evidence>
<evidence type="ECO:0000259" key="5">
    <source>
        <dbReference type="PROSITE" id="PS50931"/>
    </source>
</evidence>
<evidence type="ECO:0000313" key="6">
    <source>
        <dbReference type="EMBL" id="MCQ8242144.1"/>
    </source>
</evidence>
<dbReference type="InterPro" id="IPR036390">
    <property type="entry name" value="WH_DNA-bd_sf"/>
</dbReference>
<dbReference type="EMBL" id="JAMZEJ010000009">
    <property type="protein sequence ID" value="MCQ8242144.1"/>
    <property type="molecule type" value="Genomic_DNA"/>
</dbReference>
<gene>
    <name evidence="6" type="ORF">NFI88_15005</name>
</gene>
<dbReference type="InterPro" id="IPR000847">
    <property type="entry name" value="LysR_HTH_N"/>
</dbReference>
<evidence type="ECO:0000313" key="7">
    <source>
        <dbReference type="Proteomes" id="UP001524547"/>
    </source>
</evidence>
<dbReference type="SUPFAM" id="SSF46785">
    <property type="entry name" value="Winged helix' DNA-binding domain"/>
    <property type="match status" value="1"/>
</dbReference>
<evidence type="ECO:0000256" key="1">
    <source>
        <dbReference type="ARBA" id="ARBA00009437"/>
    </source>
</evidence>
<comment type="similarity">
    <text evidence="1">Belongs to the LysR transcriptional regulatory family.</text>
</comment>
<keyword evidence="7" id="KW-1185">Reference proteome</keyword>
<evidence type="ECO:0000256" key="4">
    <source>
        <dbReference type="ARBA" id="ARBA00023163"/>
    </source>
</evidence>
<dbReference type="InterPro" id="IPR058163">
    <property type="entry name" value="LysR-type_TF_proteobact-type"/>
</dbReference>
<dbReference type="Proteomes" id="UP001524547">
    <property type="component" value="Unassembled WGS sequence"/>
</dbReference>
<dbReference type="PANTHER" id="PTHR30537:SF71">
    <property type="entry name" value="TRANSCRIPTIONAL REGULATORY PROTEIN"/>
    <property type="match status" value="1"/>
</dbReference>
<evidence type="ECO:0000256" key="2">
    <source>
        <dbReference type="ARBA" id="ARBA00023015"/>
    </source>
</evidence>
<sequence>MDVHAYLAVAMAQQMDLRPAPGNSRPIPSSFAAAAKPAAGADRARALALFITVVEQGSFSAAARALDVTPSTVARAVDRIEERLGVRLLLRSTRALSLTAEGQAYHQTAGRILAELDEAEQRIADTGLPRGRLRISAAVAHGRLKVVPLLGRFSELYPHILINILLTDAVLDVAGGEVDVAIRFGALPDSNLTVRRIGQNRRMIVAAPGYLERHGTPRTPEDLRHHNCLNFDFKRAEPAWPFRRDGQDFTLPVRGTIEANNGETLAQLAVAGVGIARIGTYIGDGEIERGRLRPILENFNPGDTDPVSAVFVGAGMPARVRAFVDFIAEHLR</sequence>
<feature type="domain" description="HTH lysR-type" evidence="5">
    <location>
        <begin position="42"/>
        <end position="99"/>
    </location>
</feature>
<dbReference type="Pfam" id="PF00126">
    <property type="entry name" value="HTH_1"/>
    <property type="match status" value="1"/>
</dbReference>
<name>A0ABT1W2B5_9PROT</name>
<organism evidence="6 7">
    <name type="scientific">Rhizosaccharibacter radicis</name>
    <dbReference type="NCBI Taxonomy" id="2782605"/>
    <lineage>
        <taxon>Bacteria</taxon>
        <taxon>Pseudomonadati</taxon>
        <taxon>Pseudomonadota</taxon>
        <taxon>Alphaproteobacteria</taxon>
        <taxon>Acetobacterales</taxon>
        <taxon>Acetobacteraceae</taxon>
        <taxon>Rhizosaccharibacter</taxon>
    </lineage>
</organism>
<keyword evidence="4" id="KW-0804">Transcription</keyword>
<keyword evidence="2" id="KW-0805">Transcription regulation</keyword>
<comment type="caution">
    <text evidence="6">The sequence shown here is derived from an EMBL/GenBank/DDBJ whole genome shotgun (WGS) entry which is preliminary data.</text>
</comment>
<dbReference type="RefSeq" id="WP_422920897.1">
    <property type="nucleotide sequence ID" value="NZ_JAMZEJ010000009.1"/>
</dbReference>
<reference evidence="6 7" key="1">
    <citation type="submission" date="2022-06" db="EMBL/GenBank/DDBJ databases">
        <title>Rhizosaccharibacter gen. nov. sp. nov. KSS12, endophytic bacteria isolated from sugarcane.</title>
        <authorList>
            <person name="Pitiwittayakul N."/>
        </authorList>
    </citation>
    <scope>NUCLEOTIDE SEQUENCE [LARGE SCALE GENOMIC DNA]</scope>
    <source>
        <strain evidence="6 7">KSS12</strain>
    </source>
</reference>
<dbReference type="PANTHER" id="PTHR30537">
    <property type="entry name" value="HTH-TYPE TRANSCRIPTIONAL REGULATOR"/>
    <property type="match status" value="1"/>
</dbReference>
<accession>A0ABT1W2B5</accession>
<dbReference type="PROSITE" id="PS50931">
    <property type="entry name" value="HTH_LYSR"/>
    <property type="match status" value="1"/>
</dbReference>
<proteinExistence type="inferred from homology"/>
<dbReference type="Pfam" id="PF03466">
    <property type="entry name" value="LysR_substrate"/>
    <property type="match status" value="1"/>
</dbReference>
<dbReference type="InterPro" id="IPR036388">
    <property type="entry name" value="WH-like_DNA-bd_sf"/>
</dbReference>
<protein>
    <submittedName>
        <fullName evidence="6">LysR family transcriptional regulator</fullName>
    </submittedName>
</protein>